<dbReference type="PRINTS" id="PR00080">
    <property type="entry name" value="SDRFAMILY"/>
</dbReference>
<dbReference type="InterPro" id="IPR020904">
    <property type="entry name" value="Sc_DH/Rdtase_CS"/>
</dbReference>
<name>A0ABV7VVW7_9GAMM</name>
<dbReference type="PANTHER" id="PTHR24322">
    <property type="entry name" value="PKSB"/>
    <property type="match status" value="1"/>
</dbReference>
<keyword evidence="2" id="KW-0560">Oxidoreductase</keyword>
<dbReference type="SUPFAM" id="SSF51735">
    <property type="entry name" value="NAD(P)-binding Rossmann-fold domains"/>
    <property type="match status" value="1"/>
</dbReference>
<dbReference type="PROSITE" id="PS00061">
    <property type="entry name" value="ADH_SHORT"/>
    <property type="match status" value="1"/>
</dbReference>
<dbReference type="Proteomes" id="UP001595722">
    <property type="component" value="Unassembled WGS sequence"/>
</dbReference>
<dbReference type="Gene3D" id="3.40.50.720">
    <property type="entry name" value="NAD(P)-binding Rossmann-like Domain"/>
    <property type="match status" value="1"/>
</dbReference>
<evidence type="ECO:0000313" key="5">
    <source>
        <dbReference type="Proteomes" id="UP001595722"/>
    </source>
</evidence>
<protein>
    <submittedName>
        <fullName evidence="4">SDR family oxidoreductase</fullName>
    </submittedName>
</protein>
<evidence type="ECO:0000256" key="2">
    <source>
        <dbReference type="ARBA" id="ARBA00023002"/>
    </source>
</evidence>
<dbReference type="InterPro" id="IPR002347">
    <property type="entry name" value="SDR_fam"/>
</dbReference>
<reference evidence="5" key="1">
    <citation type="journal article" date="2019" name="Int. J. Syst. Evol. Microbiol.">
        <title>The Global Catalogue of Microorganisms (GCM) 10K type strain sequencing project: providing services to taxonomists for standard genome sequencing and annotation.</title>
        <authorList>
            <consortium name="The Broad Institute Genomics Platform"/>
            <consortium name="The Broad Institute Genome Sequencing Center for Infectious Disease"/>
            <person name="Wu L."/>
            <person name="Ma J."/>
        </authorList>
    </citation>
    <scope>NUCLEOTIDE SEQUENCE [LARGE SCALE GENOMIC DNA]</scope>
    <source>
        <strain evidence="5">KCTC 42424</strain>
    </source>
</reference>
<evidence type="ECO:0000256" key="1">
    <source>
        <dbReference type="ARBA" id="ARBA00006484"/>
    </source>
</evidence>
<dbReference type="CDD" id="cd05233">
    <property type="entry name" value="SDR_c"/>
    <property type="match status" value="1"/>
</dbReference>
<dbReference type="PRINTS" id="PR00081">
    <property type="entry name" value="GDHRDH"/>
</dbReference>
<evidence type="ECO:0000313" key="4">
    <source>
        <dbReference type="EMBL" id="MFC3680671.1"/>
    </source>
</evidence>
<organism evidence="4 5">
    <name type="scientific">Bacterioplanoides pacificum</name>
    <dbReference type="NCBI Taxonomy" id="1171596"/>
    <lineage>
        <taxon>Bacteria</taxon>
        <taxon>Pseudomonadati</taxon>
        <taxon>Pseudomonadota</taxon>
        <taxon>Gammaproteobacteria</taxon>
        <taxon>Oceanospirillales</taxon>
        <taxon>Oceanospirillaceae</taxon>
        <taxon>Bacterioplanoides</taxon>
    </lineage>
</organism>
<gene>
    <name evidence="4" type="ORF">ACFOMG_11245</name>
</gene>
<sequence>MTQKVLITGAASGLGRALALRFATTGADICIADINEEGSQETLALVEKAGGQGWVVDLDVRSEQQWQTLLGEVEQRWQGIDVVINNAGVATGDRIEAGEWSWWEWVIDINLKGVALGCRTFTPMMKQQGRGYFINVASLAGLMKAPSMGSYNVTKAAVVALSETLHFELAPYGIGTTALCPGFFRTNLDKGMKTSDPQMYKFVDKVFEASALDADDIAEAAYRAMQNNQMICNPHPAGRRAYFVKKYLPWLYRAQMKKFAQSLKARDPNLKTQFQQQGEAGAK</sequence>
<dbReference type="EMBL" id="JBHRYB010000011">
    <property type="protein sequence ID" value="MFC3680671.1"/>
    <property type="molecule type" value="Genomic_DNA"/>
</dbReference>
<dbReference type="Pfam" id="PF00106">
    <property type="entry name" value="adh_short"/>
    <property type="match status" value="1"/>
</dbReference>
<proteinExistence type="inferred from homology"/>
<comment type="caution">
    <text evidence="4">The sequence shown here is derived from an EMBL/GenBank/DDBJ whole genome shotgun (WGS) entry which is preliminary data.</text>
</comment>
<comment type="similarity">
    <text evidence="1 3">Belongs to the short-chain dehydrogenases/reductases (SDR) family.</text>
</comment>
<dbReference type="NCBIfam" id="NF004196">
    <property type="entry name" value="PRK05650.1"/>
    <property type="match status" value="1"/>
</dbReference>
<keyword evidence="5" id="KW-1185">Reference proteome</keyword>
<dbReference type="RefSeq" id="WP_376866697.1">
    <property type="nucleotide sequence ID" value="NZ_JBHRYB010000011.1"/>
</dbReference>
<dbReference type="InterPro" id="IPR036291">
    <property type="entry name" value="NAD(P)-bd_dom_sf"/>
</dbReference>
<evidence type="ECO:0000256" key="3">
    <source>
        <dbReference type="RuleBase" id="RU000363"/>
    </source>
</evidence>
<dbReference type="PANTHER" id="PTHR24322:SF736">
    <property type="entry name" value="RETINOL DEHYDROGENASE 10"/>
    <property type="match status" value="1"/>
</dbReference>
<accession>A0ABV7VVW7</accession>